<gene>
    <name evidence="11" type="ORF">F8O04_05900</name>
</gene>
<dbReference type="GO" id="GO:0016020">
    <property type="term" value="C:membrane"/>
    <property type="evidence" value="ECO:0007669"/>
    <property type="project" value="GOC"/>
</dbReference>
<evidence type="ECO:0000256" key="5">
    <source>
        <dbReference type="ARBA" id="ARBA00022679"/>
    </source>
</evidence>
<keyword evidence="4" id="KW-0328">Glycosyltransferase</keyword>
<keyword evidence="5" id="KW-0808">Transferase</keyword>
<feature type="transmembrane region" description="Helical" evidence="10">
    <location>
        <begin position="325"/>
        <end position="345"/>
    </location>
</feature>
<evidence type="ECO:0000256" key="2">
    <source>
        <dbReference type="ARBA" id="ARBA00004687"/>
    </source>
</evidence>
<dbReference type="GO" id="GO:0000009">
    <property type="term" value="F:alpha-1,6-mannosyltransferase activity"/>
    <property type="evidence" value="ECO:0007669"/>
    <property type="project" value="InterPro"/>
</dbReference>
<comment type="pathway">
    <text evidence="2">Glycolipid biosynthesis; glycosylphosphatidylinositol-anchor biosynthesis.</text>
</comment>
<evidence type="ECO:0000256" key="8">
    <source>
        <dbReference type="ARBA" id="ARBA00022989"/>
    </source>
</evidence>
<evidence type="ECO:0000256" key="3">
    <source>
        <dbReference type="ARBA" id="ARBA00022502"/>
    </source>
</evidence>
<name>A0A6H9WQV6_9MICO</name>
<sequence length="396" mass="44127">MQVVIVWAVSRVITTVILLIYADHQSETWQTPERPDLFTFSGIWDGEWYERIAAGGYPSELPRNDEGRVTESAWAFMPVYPMVVRGLMLLTGLPFAVVAVLVSLACGLGAALIFHRLLRHLVDGGTAMFAVALFCIAPVSPMLQLAYAESLQLLFVASLLLLLVERQWLVMAPVIVLASFTRPTGLAWAMTLGLYLLYRWWQAHKGKDTFPLREQLAVAGVTALSVLSGFAWLLTAWVATGEFSAYLDTELAWRSHYTGPGELVPFTAWFHGGYFWIGWAWPGVFPEGSVARTVGSIVIVGAIIATIAVLLALPVMKRLGIEVRLWLISYFTYLVAVFFPQSSTFRLLLPMFPWLGVVALPRSPVYRVAVVVASILGQIAWIHWCWYVIGHDWTPP</sequence>
<dbReference type="PANTHER" id="PTHR12468:SF2">
    <property type="entry name" value="GPI MANNOSYLTRANSFERASE 2"/>
    <property type="match status" value="1"/>
</dbReference>
<dbReference type="GO" id="GO:0031501">
    <property type="term" value="C:mannosyltransferase complex"/>
    <property type="evidence" value="ECO:0007669"/>
    <property type="project" value="TreeGrafter"/>
</dbReference>
<evidence type="ECO:0000256" key="4">
    <source>
        <dbReference type="ARBA" id="ARBA00022676"/>
    </source>
</evidence>
<feature type="transmembrane region" description="Helical" evidence="10">
    <location>
        <begin position="5"/>
        <end position="22"/>
    </location>
</feature>
<dbReference type="PANTHER" id="PTHR12468">
    <property type="entry name" value="GPI MANNOSYLTRANSFERASE 2"/>
    <property type="match status" value="1"/>
</dbReference>
<keyword evidence="6 10" id="KW-0812">Transmembrane</keyword>
<organism evidence="11 12">
    <name type="scientific">Pseudoclavibacter endophyticus</name>
    <dbReference type="NCBI Taxonomy" id="1778590"/>
    <lineage>
        <taxon>Bacteria</taxon>
        <taxon>Bacillati</taxon>
        <taxon>Actinomycetota</taxon>
        <taxon>Actinomycetes</taxon>
        <taxon>Micrococcales</taxon>
        <taxon>Microbacteriaceae</taxon>
        <taxon>Pseudoclavibacter</taxon>
    </lineage>
</organism>
<reference evidence="11 12" key="1">
    <citation type="submission" date="2019-09" db="EMBL/GenBank/DDBJ databases">
        <title>Phylogeny of genus Pseudoclavibacter and closely related genus.</title>
        <authorList>
            <person name="Li Y."/>
        </authorList>
    </citation>
    <scope>NUCLEOTIDE SEQUENCE [LARGE SCALE GENOMIC DNA]</scope>
    <source>
        <strain evidence="11 12">EGI 60007</strain>
    </source>
</reference>
<feature type="transmembrane region" description="Helical" evidence="10">
    <location>
        <begin position="87"/>
        <end position="114"/>
    </location>
</feature>
<dbReference type="Proteomes" id="UP000431744">
    <property type="component" value="Unassembled WGS sequence"/>
</dbReference>
<keyword evidence="7" id="KW-0256">Endoplasmic reticulum</keyword>
<comment type="subcellular location">
    <subcellularLocation>
        <location evidence="1">Endoplasmic reticulum membrane</location>
        <topology evidence="1">Multi-pass membrane protein</topology>
    </subcellularLocation>
</comment>
<accession>A0A6H9WQV6</accession>
<evidence type="ECO:0000313" key="11">
    <source>
        <dbReference type="EMBL" id="KAB1650538.1"/>
    </source>
</evidence>
<keyword evidence="12" id="KW-1185">Reference proteome</keyword>
<feature type="transmembrane region" description="Helical" evidence="10">
    <location>
        <begin position="145"/>
        <end position="164"/>
    </location>
</feature>
<proteinExistence type="predicted"/>
<feature type="transmembrane region" description="Helical" evidence="10">
    <location>
        <begin position="261"/>
        <end position="281"/>
    </location>
</feature>
<dbReference type="InterPro" id="IPR007315">
    <property type="entry name" value="PIG-V/Gpi18"/>
</dbReference>
<evidence type="ECO:0008006" key="13">
    <source>
        <dbReference type="Google" id="ProtNLM"/>
    </source>
</evidence>
<dbReference type="UniPathway" id="UPA00196"/>
<feature type="transmembrane region" description="Helical" evidence="10">
    <location>
        <begin position="365"/>
        <end position="389"/>
    </location>
</feature>
<dbReference type="OrthoDB" id="151635at2"/>
<comment type="caution">
    <text evidence="11">The sequence shown here is derived from an EMBL/GenBank/DDBJ whole genome shotgun (WGS) entry which is preliminary data.</text>
</comment>
<evidence type="ECO:0000256" key="6">
    <source>
        <dbReference type="ARBA" id="ARBA00022692"/>
    </source>
</evidence>
<evidence type="ECO:0000256" key="9">
    <source>
        <dbReference type="ARBA" id="ARBA00023136"/>
    </source>
</evidence>
<keyword evidence="8 10" id="KW-1133">Transmembrane helix</keyword>
<dbReference type="EMBL" id="WBJY01000001">
    <property type="protein sequence ID" value="KAB1650538.1"/>
    <property type="molecule type" value="Genomic_DNA"/>
</dbReference>
<keyword evidence="3" id="KW-0337">GPI-anchor biosynthesis</keyword>
<keyword evidence="9 10" id="KW-0472">Membrane</keyword>
<dbReference type="GO" id="GO:0004376">
    <property type="term" value="F:GPI mannosyltransferase activity"/>
    <property type="evidence" value="ECO:0007669"/>
    <property type="project" value="InterPro"/>
</dbReference>
<evidence type="ECO:0000256" key="1">
    <source>
        <dbReference type="ARBA" id="ARBA00004477"/>
    </source>
</evidence>
<feature type="transmembrane region" description="Helical" evidence="10">
    <location>
        <begin position="293"/>
        <end position="313"/>
    </location>
</feature>
<feature type="transmembrane region" description="Helical" evidence="10">
    <location>
        <begin position="218"/>
        <end position="240"/>
    </location>
</feature>
<feature type="transmembrane region" description="Helical" evidence="10">
    <location>
        <begin position="121"/>
        <end position="139"/>
    </location>
</feature>
<evidence type="ECO:0000313" key="12">
    <source>
        <dbReference type="Proteomes" id="UP000431744"/>
    </source>
</evidence>
<feature type="transmembrane region" description="Helical" evidence="10">
    <location>
        <begin position="176"/>
        <end position="198"/>
    </location>
</feature>
<evidence type="ECO:0000256" key="7">
    <source>
        <dbReference type="ARBA" id="ARBA00022824"/>
    </source>
</evidence>
<protein>
    <recommendedName>
        <fullName evidence="13">DUF2029 domain-containing protein</fullName>
    </recommendedName>
</protein>
<dbReference type="GO" id="GO:0006506">
    <property type="term" value="P:GPI anchor biosynthetic process"/>
    <property type="evidence" value="ECO:0007669"/>
    <property type="project" value="UniProtKB-UniPathway"/>
</dbReference>
<evidence type="ECO:0000256" key="10">
    <source>
        <dbReference type="SAM" id="Phobius"/>
    </source>
</evidence>
<dbReference type="AlphaFoldDB" id="A0A6H9WQV6"/>